<protein>
    <submittedName>
        <fullName evidence="1">Uncharacterized protein</fullName>
    </submittedName>
</protein>
<sequence length="64" mass="7440">MKTKISVNPYLKGKNTFYINISFLTTFKPLSNNVPKLSRLNIFYTSTSYKMGIKTKESSKIHEF</sequence>
<dbReference type="Proteomes" id="UP000219048">
    <property type="component" value="Unassembled WGS sequence"/>
</dbReference>
<evidence type="ECO:0000313" key="2">
    <source>
        <dbReference type="Proteomes" id="UP000219048"/>
    </source>
</evidence>
<proteinExistence type="predicted"/>
<keyword evidence="2" id="KW-1185">Reference proteome</keyword>
<name>A0A285MED2_9FLAO</name>
<dbReference type="AlphaFoldDB" id="A0A285MED2"/>
<dbReference type="EMBL" id="OBEH01000001">
    <property type="protein sequence ID" value="SNY95499.1"/>
    <property type="molecule type" value="Genomic_DNA"/>
</dbReference>
<organism evidence="1 2">
    <name type="scientific">Flagellimonas pacifica</name>
    <dbReference type="NCBI Taxonomy" id="1247520"/>
    <lineage>
        <taxon>Bacteria</taxon>
        <taxon>Pseudomonadati</taxon>
        <taxon>Bacteroidota</taxon>
        <taxon>Flavobacteriia</taxon>
        <taxon>Flavobacteriales</taxon>
        <taxon>Flavobacteriaceae</taxon>
        <taxon>Flagellimonas</taxon>
    </lineage>
</organism>
<reference evidence="2" key="1">
    <citation type="submission" date="2017-09" db="EMBL/GenBank/DDBJ databases">
        <authorList>
            <person name="Varghese N."/>
            <person name="Submissions S."/>
        </authorList>
    </citation>
    <scope>NUCLEOTIDE SEQUENCE [LARGE SCALE GENOMIC DNA]</scope>
    <source>
        <strain evidence="2">DSM 25885</strain>
    </source>
</reference>
<accession>A0A285MED2</accession>
<gene>
    <name evidence="1" type="ORF">SAMN06265377_1168</name>
</gene>
<evidence type="ECO:0000313" key="1">
    <source>
        <dbReference type="EMBL" id="SNY95499.1"/>
    </source>
</evidence>